<evidence type="ECO:0000313" key="9">
    <source>
        <dbReference type="EMBL" id="SPK76519.1"/>
    </source>
</evidence>
<dbReference type="PANTHER" id="PTHR23513">
    <property type="entry name" value="INTEGRAL MEMBRANE EFFLUX PROTEIN-RELATED"/>
    <property type="match status" value="1"/>
</dbReference>
<feature type="transmembrane region" description="Helical" evidence="7">
    <location>
        <begin position="352"/>
        <end position="373"/>
    </location>
</feature>
<keyword evidence="2" id="KW-0813">Transport</keyword>
<feature type="transmembrane region" description="Helical" evidence="7">
    <location>
        <begin position="316"/>
        <end position="340"/>
    </location>
</feature>
<keyword evidence="5 7" id="KW-1133">Transmembrane helix</keyword>
<feature type="transmembrane region" description="Helical" evidence="7">
    <location>
        <begin position="264"/>
        <end position="283"/>
    </location>
</feature>
<feature type="transmembrane region" description="Helical" evidence="7">
    <location>
        <begin position="177"/>
        <end position="194"/>
    </location>
</feature>
<evidence type="ECO:0000259" key="8">
    <source>
        <dbReference type="PROSITE" id="PS50850"/>
    </source>
</evidence>
<reference evidence="9 10" key="1">
    <citation type="submission" date="2018-01" db="EMBL/GenBank/DDBJ databases">
        <authorList>
            <person name="Gaut B.S."/>
            <person name="Morton B.R."/>
            <person name="Clegg M.T."/>
            <person name="Duvall M.R."/>
        </authorList>
    </citation>
    <scope>NUCLEOTIDE SEQUENCE [LARGE SCALE GENOMIC DNA]</scope>
    <source>
        <strain evidence="9">Cupriavidus taiwanensis LMG 19425</strain>
        <plasmid evidence="10">Plasmid ii</plasmid>
    </source>
</reference>
<feature type="transmembrane region" description="Helical" evidence="7">
    <location>
        <begin position="290"/>
        <end position="310"/>
    </location>
</feature>
<organism evidence="9 10">
    <name type="scientific">Cupriavidus taiwanensis</name>
    <dbReference type="NCBI Taxonomy" id="164546"/>
    <lineage>
        <taxon>Bacteria</taxon>
        <taxon>Pseudomonadati</taxon>
        <taxon>Pseudomonadota</taxon>
        <taxon>Betaproteobacteria</taxon>
        <taxon>Burkholderiales</taxon>
        <taxon>Burkholderiaceae</taxon>
        <taxon>Cupriavidus</taxon>
    </lineage>
</organism>
<comment type="subcellular location">
    <subcellularLocation>
        <location evidence="1">Cell membrane</location>
        <topology evidence="1">Multi-pass membrane protein</topology>
    </subcellularLocation>
</comment>
<evidence type="ECO:0000256" key="1">
    <source>
        <dbReference type="ARBA" id="ARBA00004651"/>
    </source>
</evidence>
<evidence type="ECO:0000313" key="10">
    <source>
        <dbReference type="Proteomes" id="UP000255505"/>
    </source>
</evidence>
<dbReference type="InterPro" id="IPR010290">
    <property type="entry name" value="TM_effector"/>
</dbReference>
<feature type="transmembrane region" description="Helical" evidence="7">
    <location>
        <begin position="232"/>
        <end position="252"/>
    </location>
</feature>
<evidence type="ECO:0000256" key="2">
    <source>
        <dbReference type="ARBA" id="ARBA00022448"/>
    </source>
</evidence>
<sequence length="419" mass="44833">MVSLMQLPHGLRALSSRSFRLFMAGQGAAQVGNWQQLIATSWLAYGLSGSTLVLGLAAFALQIPFLLMAPVTGPLLDRLDTRRVLMVANAVACMQSVAMLSLVATGLLRPWHIVVANLVLGIVNAFDSPARQSLLTQMVERKEDLPNAIALNSSMMAGARFVGPTIAGAIVATFGQVWAFAANAILRFAIIAALRAMRLARAPRTTQPEPWLRQFAAGLRYANRFTPCRNSLWLLATMSFTIQTHAAMMPWFVRERFHGDSRTLGMLLGAAGLGALAGMLYLAMRRGVGWLLATIGFASVMAACATIGFAQAPVVWMGFVMLFVVGMGTMLAAASVNTLIQLAAPDGFRGRVASLYVVAFLGISPVGALFWGWTAEYVGTPAALTTCGVVLLLASALYMTNVAAMRAQVQPVYSRMNLS</sequence>
<keyword evidence="6 7" id="KW-0472">Membrane</keyword>
<keyword evidence="4 7" id="KW-0812">Transmembrane</keyword>
<geneLocation type="plasmid" evidence="9">
    <name>II</name>
</geneLocation>
<proteinExistence type="predicted"/>
<feature type="transmembrane region" description="Helical" evidence="7">
    <location>
        <begin position="51"/>
        <end position="72"/>
    </location>
</feature>
<dbReference type="GO" id="GO:0005886">
    <property type="term" value="C:plasma membrane"/>
    <property type="evidence" value="ECO:0007669"/>
    <property type="project" value="UniProtKB-SubCell"/>
</dbReference>
<feature type="domain" description="Major facilitator superfamily (MFS) profile" evidence="8">
    <location>
        <begin position="13"/>
        <end position="406"/>
    </location>
</feature>
<evidence type="ECO:0000256" key="7">
    <source>
        <dbReference type="SAM" id="Phobius"/>
    </source>
</evidence>
<evidence type="ECO:0000256" key="3">
    <source>
        <dbReference type="ARBA" id="ARBA00022475"/>
    </source>
</evidence>
<protein>
    <recommendedName>
        <fullName evidence="8">Major facilitator superfamily (MFS) profile domain-containing protein</fullName>
    </recommendedName>
</protein>
<feature type="transmembrane region" description="Helical" evidence="7">
    <location>
        <begin position="379"/>
        <end position="398"/>
    </location>
</feature>
<evidence type="ECO:0000256" key="5">
    <source>
        <dbReference type="ARBA" id="ARBA00022989"/>
    </source>
</evidence>
<dbReference type="CDD" id="cd06173">
    <property type="entry name" value="MFS_MefA_like"/>
    <property type="match status" value="1"/>
</dbReference>
<dbReference type="GO" id="GO:0022857">
    <property type="term" value="F:transmembrane transporter activity"/>
    <property type="evidence" value="ECO:0007669"/>
    <property type="project" value="InterPro"/>
</dbReference>
<name>A0A375ISB6_9BURK</name>
<evidence type="ECO:0000256" key="6">
    <source>
        <dbReference type="ARBA" id="ARBA00023136"/>
    </source>
</evidence>
<gene>
    <name evidence="9" type="ORF">CT19425_MP80148</name>
</gene>
<evidence type="ECO:0000256" key="4">
    <source>
        <dbReference type="ARBA" id="ARBA00022692"/>
    </source>
</evidence>
<dbReference type="InterPro" id="IPR036259">
    <property type="entry name" value="MFS_trans_sf"/>
</dbReference>
<dbReference type="SUPFAM" id="SSF103473">
    <property type="entry name" value="MFS general substrate transporter"/>
    <property type="match status" value="1"/>
</dbReference>
<feature type="transmembrane region" description="Helical" evidence="7">
    <location>
        <begin position="84"/>
        <end position="104"/>
    </location>
</feature>
<dbReference type="PANTHER" id="PTHR23513:SF11">
    <property type="entry name" value="STAPHYLOFERRIN A TRANSPORTER"/>
    <property type="match status" value="1"/>
</dbReference>
<dbReference type="EMBL" id="LT991977">
    <property type="protein sequence ID" value="SPK76519.1"/>
    <property type="molecule type" value="Genomic_DNA"/>
</dbReference>
<dbReference type="Gene3D" id="1.20.1250.20">
    <property type="entry name" value="MFS general substrate transporter like domains"/>
    <property type="match status" value="1"/>
</dbReference>
<dbReference type="PROSITE" id="PS50850">
    <property type="entry name" value="MFS"/>
    <property type="match status" value="1"/>
</dbReference>
<accession>A0A375ISB6</accession>
<dbReference type="Pfam" id="PF05977">
    <property type="entry name" value="MFS_3"/>
    <property type="match status" value="1"/>
</dbReference>
<dbReference type="Proteomes" id="UP000255505">
    <property type="component" value="Plasmid II"/>
</dbReference>
<keyword evidence="9" id="KW-0614">Plasmid</keyword>
<dbReference type="InterPro" id="IPR020846">
    <property type="entry name" value="MFS_dom"/>
</dbReference>
<keyword evidence="3" id="KW-1003">Cell membrane</keyword>
<dbReference type="AlphaFoldDB" id="A0A375ISB6"/>